<dbReference type="SUPFAM" id="SSF52540">
    <property type="entry name" value="P-loop containing nucleoside triphosphate hydrolases"/>
    <property type="match status" value="1"/>
</dbReference>
<keyword evidence="10" id="KW-0479">Metal-binding</keyword>
<dbReference type="FunFam" id="2.40.30.10:FF:000001">
    <property type="entry name" value="Elongation factor Tu"/>
    <property type="match status" value="1"/>
</dbReference>
<dbReference type="InterPro" id="IPR027417">
    <property type="entry name" value="P-loop_NTPase"/>
</dbReference>
<dbReference type="SUPFAM" id="SSF50447">
    <property type="entry name" value="Translation proteins"/>
    <property type="match status" value="1"/>
</dbReference>
<comment type="subunit">
    <text evidence="10">Monomer.</text>
</comment>
<evidence type="ECO:0000256" key="6">
    <source>
        <dbReference type="ARBA" id="ARBA00022842"/>
    </source>
</evidence>
<dbReference type="Pfam" id="PF03144">
    <property type="entry name" value="GTP_EFTU_D2"/>
    <property type="match status" value="1"/>
</dbReference>
<evidence type="ECO:0000259" key="11">
    <source>
        <dbReference type="PROSITE" id="PS51722"/>
    </source>
</evidence>
<dbReference type="CDD" id="cd01884">
    <property type="entry name" value="EF_Tu"/>
    <property type="match status" value="1"/>
</dbReference>
<feature type="binding site" evidence="10">
    <location>
        <begin position="19"/>
        <end position="26"/>
    </location>
    <ligand>
        <name>GTP</name>
        <dbReference type="ChEBI" id="CHEBI:37565"/>
    </ligand>
</feature>
<evidence type="ECO:0000256" key="8">
    <source>
        <dbReference type="ARBA" id="ARBA00023134"/>
    </source>
</evidence>
<gene>
    <name evidence="10" type="primary">tuf</name>
    <name evidence="12" type="ORF">DFO73_12135</name>
</gene>
<dbReference type="InterPro" id="IPR050055">
    <property type="entry name" value="EF-Tu_GTPase"/>
</dbReference>
<comment type="caution">
    <text evidence="12">The sequence shown here is derived from an EMBL/GenBank/DDBJ whole genome shotgun (WGS) entry which is preliminary data.</text>
</comment>
<evidence type="ECO:0000256" key="9">
    <source>
        <dbReference type="ARBA" id="ARBA00029554"/>
    </source>
</evidence>
<comment type="similarity">
    <text evidence="1 10">Belongs to the TRAFAC class translation factor GTPase superfamily. Classic translation factor GTPase family. EF-Tu/EF-1A subfamily.</text>
</comment>
<keyword evidence="2 10" id="KW-0963">Cytoplasm</keyword>
<dbReference type="GO" id="GO:0003746">
    <property type="term" value="F:translation elongation factor activity"/>
    <property type="evidence" value="ECO:0007669"/>
    <property type="project" value="UniProtKB-UniRule"/>
</dbReference>
<dbReference type="SUPFAM" id="SSF50465">
    <property type="entry name" value="EF-Tu/eEF-1alpha/eIF2-gamma C-terminal domain"/>
    <property type="match status" value="1"/>
</dbReference>
<dbReference type="GO" id="GO:0005829">
    <property type="term" value="C:cytosol"/>
    <property type="evidence" value="ECO:0007669"/>
    <property type="project" value="TreeGrafter"/>
</dbReference>
<dbReference type="Gene3D" id="2.40.30.10">
    <property type="entry name" value="Translation factors"/>
    <property type="match status" value="2"/>
</dbReference>
<dbReference type="InterPro" id="IPR033720">
    <property type="entry name" value="EFTU_2"/>
</dbReference>
<keyword evidence="5 10" id="KW-0378">Hydrolase</keyword>
<dbReference type="InterPro" id="IPR005225">
    <property type="entry name" value="Small_GTP-bd"/>
</dbReference>
<dbReference type="InterPro" id="IPR031157">
    <property type="entry name" value="G_TR_CS"/>
</dbReference>
<proteinExistence type="inferred from homology"/>
<name>A0A2V2ZQT8_9BACI</name>
<evidence type="ECO:0000256" key="4">
    <source>
        <dbReference type="ARBA" id="ARBA00022768"/>
    </source>
</evidence>
<keyword evidence="3 10" id="KW-0547">Nucleotide-binding</keyword>
<organism evidence="12 13">
    <name type="scientific">Cytobacillus oceanisediminis</name>
    <dbReference type="NCBI Taxonomy" id="665099"/>
    <lineage>
        <taxon>Bacteria</taxon>
        <taxon>Bacillati</taxon>
        <taxon>Bacillota</taxon>
        <taxon>Bacilli</taxon>
        <taxon>Bacillales</taxon>
        <taxon>Bacillaceae</taxon>
        <taxon>Cytobacillus</taxon>
    </lineage>
</organism>
<dbReference type="GO" id="GO:0003924">
    <property type="term" value="F:GTPase activity"/>
    <property type="evidence" value="ECO:0007669"/>
    <property type="project" value="UniProtKB-UniRule"/>
</dbReference>
<dbReference type="GO" id="GO:0000287">
    <property type="term" value="F:magnesium ion binding"/>
    <property type="evidence" value="ECO:0007669"/>
    <property type="project" value="UniProtKB-UniRule"/>
</dbReference>
<dbReference type="InterPro" id="IPR009001">
    <property type="entry name" value="Transl_elong_EF1A/Init_IF2_C"/>
</dbReference>
<dbReference type="EC" id="3.6.5.3" evidence="10"/>
<dbReference type="NCBIfam" id="NF009372">
    <property type="entry name" value="PRK12735.1"/>
    <property type="match status" value="1"/>
</dbReference>
<dbReference type="CDD" id="cd03707">
    <property type="entry name" value="EFTU_III"/>
    <property type="match status" value="1"/>
</dbReference>
<keyword evidence="4 10" id="KW-0251">Elongation factor</keyword>
<dbReference type="HAMAP" id="MF_00118_B">
    <property type="entry name" value="EF_Tu_B"/>
    <property type="match status" value="1"/>
</dbReference>
<dbReference type="InterPro" id="IPR004161">
    <property type="entry name" value="EFTu-like_2"/>
</dbReference>
<dbReference type="GO" id="GO:0005525">
    <property type="term" value="F:GTP binding"/>
    <property type="evidence" value="ECO:0007669"/>
    <property type="project" value="UniProtKB-UniRule"/>
</dbReference>
<dbReference type="PANTHER" id="PTHR43721">
    <property type="entry name" value="ELONGATION FACTOR TU-RELATED"/>
    <property type="match status" value="1"/>
</dbReference>
<feature type="binding site" evidence="10">
    <location>
        <begin position="136"/>
        <end position="139"/>
    </location>
    <ligand>
        <name>GTP</name>
        <dbReference type="ChEBI" id="CHEBI:37565"/>
    </ligand>
</feature>
<reference evidence="12 13" key="1">
    <citation type="submission" date="2018-05" db="EMBL/GenBank/DDBJ databases">
        <title>Freshwater and sediment microbial communities from various areas in North America, analyzing microbe dynamics in response to fracking.</title>
        <authorList>
            <person name="Lamendella R."/>
        </authorList>
    </citation>
    <scope>NUCLEOTIDE SEQUENCE [LARGE SCALE GENOMIC DNA]</scope>
    <source>
        <strain evidence="12 13">15_TX</strain>
    </source>
</reference>
<comment type="subcellular location">
    <subcellularLocation>
        <location evidence="10">Cytoplasm</location>
    </subcellularLocation>
</comment>
<dbReference type="EMBL" id="QGTW01000021">
    <property type="protein sequence ID" value="PWW19291.1"/>
    <property type="molecule type" value="Genomic_DNA"/>
</dbReference>
<keyword evidence="6 10" id="KW-0460">Magnesium</keyword>
<dbReference type="NCBIfam" id="NF009373">
    <property type="entry name" value="PRK12736.1"/>
    <property type="match status" value="1"/>
</dbReference>
<keyword evidence="7 10" id="KW-0648">Protein biosynthesis</keyword>
<dbReference type="PROSITE" id="PS51722">
    <property type="entry name" value="G_TR_2"/>
    <property type="match status" value="1"/>
</dbReference>
<dbReference type="CDD" id="cd03697">
    <property type="entry name" value="EFTU_II"/>
    <property type="match status" value="1"/>
</dbReference>
<dbReference type="OrthoDB" id="9804504at2"/>
<dbReference type="InterPro" id="IPR041709">
    <property type="entry name" value="EF-Tu_GTP-bd"/>
</dbReference>
<protein>
    <recommendedName>
        <fullName evidence="9 10">Elongation factor Tu</fullName>
        <shortName evidence="10">EF-Tu</shortName>
        <ecNumber evidence="10">3.6.5.3</ecNumber>
    </recommendedName>
</protein>
<dbReference type="PROSITE" id="PS00301">
    <property type="entry name" value="G_TR_1"/>
    <property type="match status" value="1"/>
</dbReference>
<dbReference type="InterPro" id="IPR009000">
    <property type="entry name" value="Transl_B-barrel_sf"/>
</dbReference>
<dbReference type="PRINTS" id="PR00315">
    <property type="entry name" value="ELONGATNFCT"/>
</dbReference>
<evidence type="ECO:0000256" key="3">
    <source>
        <dbReference type="ARBA" id="ARBA00022741"/>
    </source>
</evidence>
<keyword evidence="8 10" id="KW-0342">GTP-binding</keyword>
<evidence type="ECO:0000256" key="1">
    <source>
        <dbReference type="ARBA" id="ARBA00007249"/>
    </source>
</evidence>
<feature type="domain" description="Tr-type G" evidence="11">
    <location>
        <begin position="10"/>
        <end position="204"/>
    </location>
</feature>
<dbReference type="NCBIfam" id="NF000766">
    <property type="entry name" value="PRK00049.1"/>
    <property type="match status" value="1"/>
</dbReference>
<dbReference type="NCBIfam" id="TIGR00231">
    <property type="entry name" value="small_GTP"/>
    <property type="match status" value="1"/>
</dbReference>
<sequence length="395" mass="43239">MAKAKFDRSKPHVNIGTIGHVDHGKTTLTAAITTVLSKKGGGEARGYDQIDAAPEERERGITISTAHVEYETDNRHYAHVDCPGHADYVKNMITGAAQMDGGILVVSAADGPMPQTREHILLSRQVGVPYLVVFMNKCDMVDDEELLELVEMEVRDLLSEYDFPGDDIPVIKGSALKALEGEAEWEAKIEELMAAVDEYIPTPTRDTDKPFMMPVEDVFSITGRGTVATGRVERGQVKVGDVIEIIGLTEEPKSTTVTGVEMFRKLLDYAEAGDNIGALLRGVAREEIQRGQVLAKPGSITPHTKFRAEVYVLSKEEGGRHTPFFTNYRPQFYFRTTDVTGICNLPEGVEMVMPGDNIEMTVELIAPIAIEEGTKFSIREGGRTVGAGVVATIQE</sequence>
<comment type="catalytic activity">
    <reaction evidence="10">
        <text>GTP + H2O = GDP + phosphate + H(+)</text>
        <dbReference type="Rhea" id="RHEA:19669"/>
        <dbReference type="ChEBI" id="CHEBI:15377"/>
        <dbReference type="ChEBI" id="CHEBI:15378"/>
        <dbReference type="ChEBI" id="CHEBI:37565"/>
        <dbReference type="ChEBI" id="CHEBI:43474"/>
        <dbReference type="ChEBI" id="CHEBI:58189"/>
        <dbReference type="EC" id="3.6.5.3"/>
    </reaction>
</comment>
<evidence type="ECO:0000256" key="10">
    <source>
        <dbReference type="HAMAP-Rule" id="MF_00118"/>
    </source>
</evidence>
<dbReference type="NCBIfam" id="TIGR00485">
    <property type="entry name" value="EF-Tu"/>
    <property type="match status" value="1"/>
</dbReference>
<comment type="function">
    <text evidence="10">GTP hydrolase that promotes the GTP-dependent binding of aminoacyl-tRNA to the A-site of ribosomes during protein biosynthesis.</text>
</comment>
<dbReference type="PANTHER" id="PTHR43721:SF22">
    <property type="entry name" value="ELONGATION FACTOR TU, MITOCHONDRIAL"/>
    <property type="match status" value="1"/>
</dbReference>
<feature type="binding site" evidence="10">
    <location>
        <begin position="81"/>
        <end position="85"/>
    </location>
    <ligand>
        <name>GTP</name>
        <dbReference type="ChEBI" id="CHEBI:37565"/>
    </ligand>
</feature>
<dbReference type="Proteomes" id="UP000247150">
    <property type="component" value="Unassembled WGS sequence"/>
</dbReference>
<dbReference type="InterPro" id="IPR004541">
    <property type="entry name" value="Transl_elong_EFTu/EF1A_bac/org"/>
</dbReference>
<evidence type="ECO:0000256" key="2">
    <source>
        <dbReference type="ARBA" id="ARBA00022490"/>
    </source>
</evidence>
<evidence type="ECO:0000313" key="12">
    <source>
        <dbReference type="EMBL" id="PWW19291.1"/>
    </source>
</evidence>
<feature type="binding site" evidence="10">
    <location>
        <position position="26"/>
    </location>
    <ligand>
        <name>Mg(2+)</name>
        <dbReference type="ChEBI" id="CHEBI:18420"/>
    </ligand>
</feature>
<dbReference type="RefSeq" id="WP_110067547.1">
    <property type="nucleotide sequence ID" value="NZ_QGTW01000021.1"/>
</dbReference>
<evidence type="ECO:0000256" key="7">
    <source>
        <dbReference type="ARBA" id="ARBA00022917"/>
    </source>
</evidence>
<dbReference type="Pfam" id="PF00009">
    <property type="entry name" value="GTP_EFTU"/>
    <property type="match status" value="1"/>
</dbReference>
<dbReference type="InterPro" id="IPR000795">
    <property type="entry name" value="T_Tr_GTP-bd_dom"/>
</dbReference>
<dbReference type="AlphaFoldDB" id="A0A2V2ZQT8"/>
<dbReference type="Gene3D" id="3.40.50.300">
    <property type="entry name" value="P-loop containing nucleotide triphosphate hydrolases"/>
    <property type="match status" value="1"/>
</dbReference>
<dbReference type="Pfam" id="PF03143">
    <property type="entry name" value="GTP_EFTU_D3"/>
    <property type="match status" value="1"/>
</dbReference>
<accession>A0A2V2ZQT8</accession>
<dbReference type="FunFam" id="3.40.50.300:FF:000003">
    <property type="entry name" value="Elongation factor Tu"/>
    <property type="match status" value="1"/>
</dbReference>
<evidence type="ECO:0000256" key="5">
    <source>
        <dbReference type="ARBA" id="ARBA00022801"/>
    </source>
</evidence>
<evidence type="ECO:0000313" key="13">
    <source>
        <dbReference type="Proteomes" id="UP000247150"/>
    </source>
</evidence>
<dbReference type="InterPro" id="IPR004160">
    <property type="entry name" value="Transl_elong_EFTu/EF1A_C"/>
</dbReference>